<proteinExistence type="predicted"/>
<name>A0ACC0IZ41_9ERIC</name>
<dbReference type="EMBL" id="CM045758">
    <property type="protein sequence ID" value="KAI8030559.1"/>
    <property type="molecule type" value="Genomic_DNA"/>
</dbReference>
<accession>A0ACC0IZ41</accession>
<reference evidence="1 2" key="1">
    <citation type="journal article" date="2022" name="Plant J.">
        <title>Chromosome-level genome of Camellia lanceoleosa provides a valuable resource for understanding genome evolution and self-incompatibility.</title>
        <authorList>
            <person name="Gong W."/>
            <person name="Xiao S."/>
            <person name="Wang L."/>
            <person name="Liao Z."/>
            <person name="Chang Y."/>
            <person name="Mo W."/>
            <person name="Hu G."/>
            <person name="Li W."/>
            <person name="Zhao G."/>
            <person name="Zhu H."/>
            <person name="Hu X."/>
            <person name="Ji K."/>
            <person name="Xiang X."/>
            <person name="Song Q."/>
            <person name="Yuan D."/>
            <person name="Jin S."/>
            <person name="Zhang L."/>
        </authorList>
    </citation>
    <scope>NUCLEOTIDE SEQUENCE [LARGE SCALE GENOMIC DNA]</scope>
    <source>
        <strain evidence="1">SQ_2022a</strain>
    </source>
</reference>
<comment type="caution">
    <text evidence="1">The sequence shown here is derived from an EMBL/GenBank/DDBJ whole genome shotgun (WGS) entry which is preliminary data.</text>
</comment>
<sequence>MSIEALAMAGVDYMECDIDLEAWERCGQEQPPSYLLAEKHSSNHQNVKKGTTDDKLIIINGKKFTNSSSPCEETSCPSNGDGDDNHSRNDDGVTAPGGNPDLGLEDKMLRLTIETRIVPMKYRDWLHELVKEEIKKKDSSTEEWKIAMERSFNCIDNEALKEAIKVFCNKQVSGCSGAELLASFCGLSFFLFPHSSSSSFPNIVYNAVCIRVSVEPKKTIRKLPRVQHLYARWIGRLRSEDDEFEVLSSLHPTPAVCGFPTEEARVLIAEIGEYDPDVDGLRCSGHY</sequence>
<protein>
    <submittedName>
        <fullName evidence="1">Uncharacterized protein</fullName>
    </submittedName>
</protein>
<dbReference type="Proteomes" id="UP001060215">
    <property type="component" value="Chromosome 1"/>
</dbReference>
<evidence type="ECO:0000313" key="2">
    <source>
        <dbReference type="Proteomes" id="UP001060215"/>
    </source>
</evidence>
<evidence type="ECO:0000313" key="1">
    <source>
        <dbReference type="EMBL" id="KAI8030559.1"/>
    </source>
</evidence>
<keyword evidence="2" id="KW-1185">Reference proteome</keyword>
<organism evidence="1 2">
    <name type="scientific">Camellia lanceoleosa</name>
    <dbReference type="NCBI Taxonomy" id="1840588"/>
    <lineage>
        <taxon>Eukaryota</taxon>
        <taxon>Viridiplantae</taxon>
        <taxon>Streptophyta</taxon>
        <taxon>Embryophyta</taxon>
        <taxon>Tracheophyta</taxon>
        <taxon>Spermatophyta</taxon>
        <taxon>Magnoliopsida</taxon>
        <taxon>eudicotyledons</taxon>
        <taxon>Gunneridae</taxon>
        <taxon>Pentapetalae</taxon>
        <taxon>asterids</taxon>
        <taxon>Ericales</taxon>
        <taxon>Theaceae</taxon>
        <taxon>Camellia</taxon>
    </lineage>
</organism>
<gene>
    <name evidence="1" type="ORF">LOK49_LG01G02301</name>
</gene>